<dbReference type="Pfam" id="PF01266">
    <property type="entry name" value="DAO"/>
    <property type="match status" value="1"/>
</dbReference>
<reference evidence="7 8" key="1">
    <citation type="submission" date="2016-11" db="EMBL/GenBank/DDBJ databases">
        <title>Comparative genomics of Acidibacillus ferroxidans species.</title>
        <authorList>
            <person name="Oliveira G."/>
            <person name="Nunes G."/>
            <person name="Oliveira R."/>
            <person name="Araujo F."/>
            <person name="Salim A."/>
            <person name="Scholte L."/>
            <person name="Morais D."/>
            <person name="Nancucheo I."/>
            <person name="Johnson D.B."/>
            <person name="Grail B."/>
            <person name="Bittencourt J."/>
            <person name="Valadares R."/>
        </authorList>
    </citation>
    <scope>NUCLEOTIDE SEQUENCE [LARGE SCALE GENOMIC DNA]</scope>
    <source>
        <strain evidence="7 8">Y002</strain>
    </source>
</reference>
<comment type="catalytic activity">
    <reaction evidence="4">
        <text>glycine + O2 + H2O = glyoxylate + H2O2 + NH4(+)</text>
        <dbReference type="Rhea" id="RHEA:11532"/>
        <dbReference type="ChEBI" id="CHEBI:15377"/>
        <dbReference type="ChEBI" id="CHEBI:15379"/>
        <dbReference type="ChEBI" id="CHEBI:16240"/>
        <dbReference type="ChEBI" id="CHEBI:28938"/>
        <dbReference type="ChEBI" id="CHEBI:36655"/>
        <dbReference type="ChEBI" id="CHEBI:57305"/>
        <dbReference type="EC" id="1.4.3.19"/>
    </reaction>
</comment>
<keyword evidence="8" id="KW-1185">Reference proteome</keyword>
<dbReference type="InterPro" id="IPR006076">
    <property type="entry name" value="FAD-dep_OxRdtase"/>
</dbReference>
<dbReference type="PANTHER" id="PTHR13847:SF289">
    <property type="entry name" value="GLYCINE OXIDASE"/>
    <property type="match status" value="1"/>
</dbReference>
<keyword evidence="3" id="KW-0560">Oxidoreductase</keyword>
<dbReference type="Proteomes" id="UP000245380">
    <property type="component" value="Unassembled WGS sequence"/>
</dbReference>
<dbReference type="GO" id="GO:0043799">
    <property type="term" value="F:glycine oxidase activity"/>
    <property type="evidence" value="ECO:0007669"/>
    <property type="project" value="UniProtKB-EC"/>
</dbReference>
<dbReference type="AlphaFoldDB" id="A0A2U3D6K7"/>
<dbReference type="NCBIfam" id="TIGR02352">
    <property type="entry name" value="thiamin_ThiO"/>
    <property type="match status" value="1"/>
</dbReference>
<dbReference type="InterPro" id="IPR036188">
    <property type="entry name" value="FAD/NAD-bd_sf"/>
</dbReference>
<evidence type="ECO:0000313" key="7">
    <source>
        <dbReference type="EMBL" id="PWI56909.1"/>
    </source>
</evidence>
<protein>
    <recommendedName>
        <fullName evidence="5">glycine oxidase</fullName>
        <ecNumber evidence="5">1.4.3.19</ecNumber>
    </recommendedName>
</protein>
<dbReference type="PANTHER" id="PTHR13847">
    <property type="entry name" value="SARCOSINE DEHYDROGENASE-RELATED"/>
    <property type="match status" value="1"/>
</dbReference>
<dbReference type="GO" id="GO:0050660">
    <property type="term" value="F:flavin adenine dinucleotide binding"/>
    <property type="evidence" value="ECO:0007669"/>
    <property type="project" value="InterPro"/>
</dbReference>
<evidence type="ECO:0000256" key="2">
    <source>
        <dbReference type="ARBA" id="ARBA00022977"/>
    </source>
</evidence>
<dbReference type="EC" id="1.4.3.19" evidence="5"/>
<dbReference type="UniPathway" id="UPA00060"/>
<dbReference type="InterPro" id="IPR012727">
    <property type="entry name" value="Gly_oxidase_ThiO"/>
</dbReference>
<organism evidence="7 8">
    <name type="scientific">Sulfoacidibacillus thermotolerans</name>
    <name type="common">Acidibacillus sulfuroxidans</name>
    <dbReference type="NCBI Taxonomy" id="1765684"/>
    <lineage>
        <taxon>Bacteria</taxon>
        <taxon>Bacillati</taxon>
        <taxon>Bacillota</taxon>
        <taxon>Bacilli</taxon>
        <taxon>Bacillales</taxon>
        <taxon>Alicyclobacillaceae</taxon>
        <taxon>Sulfoacidibacillus</taxon>
    </lineage>
</organism>
<evidence type="ECO:0000256" key="4">
    <source>
        <dbReference type="ARBA" id="ARBA00049872"/>
    </source>
</evidence>
<comment type="pathway">
    <text evidence="1">Cofactor biosynthesis; thiamine diphosphate biosynthesis.</text>
</comment>
<dbReference type="SUPFAM" id="SSF51905">
    <property type="entry name" value="FAD/NAD(P)-binding domain"/>
    <property type="match status" value="1"/>
</dbReference>
<sequence length="372" mass="39946">MKTSYDVIVVGGGVIGSTIAWRIAQTSRKVLLLERGRLGQEASSAAAGMLGAELEMNEPGPFFQLCLESRELYPTFSDELFDLTGIEIELTPNGILRLARTTEEAAQLQETAAWQQLHGGSAMFLTSTQIAAMETSVCETFGGLFLAKDGNVNAALVTRAVGKAASLTADVIEGSPVYDIVFSPTEVTVRTATEQYHAEKVILANGAFANQFLPSMHMPPSLIPVKGQLLRIQPSGHVKLTRTISHGHFYFVPKRDGTIIVGATEEPELLSHINTVSGLSQLLLAVQDVLPGLRDAAFVDAWTGIRPLLPTREPFIGPVDANSQALVAIGHFRNGILLAPVTAEIIVSLIEGKALLAHHKAFIPQIPVSQVR</sequence>
<dbReference type="RefSeq" id="WP_109431322.1">
    <property type="nucleotide sequence ID" value="NZ_MPDK01000023.1"/>
</dbReference>
<evidence type="ECO:0000313" key="8">
    <source>
        <dbReference type="Proteomes" id="UP000245380"/>
    </source>
</evidence>
<evidence type="ECO:0000256" key="5">
    <source>
        <dbReference type="ARBA" id="ARBA00050018"/>
    </source>
</evidence>
<dbReference type="GO" id="GO:0005737">
    <property type="term" value="C:cytoplasm"/>
    <property type="evidence" value="ECO:0007669"/>
    <property type="project" value="TreeGrafter"/>
</dbReference>
<proteinExistence type="predicted"/>
<evidence type="ECO:0000259" key="6">
    <source>
        <dbReference type="Pfam" id="PF01266"/>
    </source>
</evidence>
<name>A0A2U3D6K7_SULT2</name>
<dbReference type="Gene3D" id="3.50.50.60">
    <property type="entry name" value="FAD/NAD(P)-binding domain"/>
    <property type="match status" value="1"/>
</dbReference>
<evidence type="ECO:0000256" key="3">
    <source>
        <dbReference type="ARBA" id="ARBA00023002"/>
    </source>
</evidence>
<dbReference type="GO" id="GO:0009229">
    <property type="term" value="P:thiamine diphosphate biosynthetic process"/>
    <property type="evidence" value="ECO:0007669"/>
    <property type="project" value="UniProtKB-UniPathway"/>
</dbReference>
<dbReference type="EMBL" id="MPDK01000023">
    <property type="protein sequence ID" value="PWI56909.1"/>
    <property type="molecule type" value="Genomic_DNA"/>
</dbReference>
<evidence type="ECO:0000256" key="1">
    <source>
        <dbReference type="ARBA" id="ARBA00004948"/>
    </source>
</evidence>
<feature type="domain" description="FAD dependent oxidoreductase" evidence="6">
    <location>
        <begin position="6"/>
        <end position="348"/>
    </location>
</feature>
<keyword evidence="2" id="KW-0784">Thiamine biosynthesis</keyword>
<comment type="caution">
    <text evidence="7">The sequence shown here is derived from an EMBL/GenBank/DDBJ whole genome shotgun (WGS) entry which is preliminary data.</text>
</comment>
<dbReference type="Gene3D" id="3.30.9.10">
    <property type="entry name" value="D-Amino Acid Oxidase, subunit A, domain 2"/>
    <property type="match status" value="1"/>
</dbReference>
<dbReference type="OrthoDB" id="9794226at2"/>
<dbReference type="GO" id="GO:0009228">
    <property type="term" value="P:thiamine biosynthetic process"/>
    <property type="evidence" value="ECO:0007669"/>
    <property type="project" value="UniProtKB-KW"/>
</dbReference>
<accession>A0A2U3D6K7</accession>
<gene>
    <name evidence="7" type="ORF">BM613_11340</name>
</gene>
<dbReference type="SUPFAM" id="SSF54373">
    <property type="entry name" value="FAD-linked reductases, C-terminal domain"/>
    <property type="match status" value="1"/>
</dbReference>